<organism evidence="2 3">
    <name type="scientific">Zizania palustris</name>
    <name type="common">Northern wild rice</name>
    <dbReference type="NCBI Taxonomy" id="103762"/>
    <lineage>
        <taxon>Eukaryota</taxon>
        <taxon>Viridiplantae</taxon>
        <taxon>Streptophyta</taxon>
        <taxon>Embryophyta</taxon>
        <taxon>Tracheophyta</taxon>
        <taxon>Spermatophyta</taxon>
        <taxon>Magnoliopsida</taxon>
        <taxon>Liliopsida</taxon>
        <taxon>Poales</taxon>
        <taxon>Poaceae</taxon>
        <taxon>BOP clade</taxon>
        <taxon>Oryzoideae</taxon>
        <taxon>Oryzeae</taxon>
        <taxon>Zizaniinae</taxon>
        <taxon>Zizania</taxon>
    </lineage>
</organism>
<feature type="region of interest" description="Disordered" evidence="1">
    <location>
        <begin position="26"/>
        <end position="50"/>
    </location>
</feature>
<dbReference type="Proteomes" id="UP000729402">
    <property type="component" value="Unassembled WGS sequence"/>
</dbReference>
<protein>
    <submittedName>
        <fullName evidence="2">Uncharacterized protein</fullName>
    </submittedName>
</protein>
<reference evidence="2" key="1">
    <citation type="journal article" date="2021" name="bioRxiv">
        <title>Whole Genome Assembly and Annotation of Northern Wild Rice, Zizania palustris L., Supports a Whole Genome Duplication in the Zizania Genus.</title>
        <authorList>
            <person name="Haas M."/>
            <person name="Kono T."/>
            <person name="Macchietto M."/>
            <person name="Millas R."/>
            <person name="McGilp L."/>
            <person name="Shao M."/>
            <person name="Duquette J."/>
            <person name="Hirsch C.N."/>
            <person name="Kimball J."/>
        </authorList>
    </citation>
    <scope>NUCLEOTIDE SEQUENCE</scope>
    <source>
        <tissue evidence="2">Fresh leaf tissue</tissue>
    </source>
</reference>
<sequence length="202" mass="22071">MTRSTLVAPDPWLHILIHVADAHPMPAPCGPGPPKPSLPNLPPTHTDREHRPLRHQCEPTVPRVHFTQNAASCDYLHKTAATPCHAPLPPLPLVHHIGGSEPCLGEMARCQDNGVGRLLCHYLTVLAPDRPLLQAAIAWWNHSDAKDPFAEPYDVNEPRFIAEFFGILEGDYNASIQCPSPIIPPVLGAADNLHVLLNVTLS</sequence>
<evidence type="ECO:0000313" key="3">
    <source>
        <dbReference type="Proteomes" id="UP000729402"/>
    </source>
</evidence>
<dbReference type="AlphaFoldDB" id="A0A8J5W6Z5"/>
<keyword evidence="3" id="KW-1185">Reference proteome</keyword>
<dbReference type="EMBL" id="JAAALK010000085">
    <property type="protein sequence ID" value="KAG8083224.1"/>
    <property type="molecule type" value="Genomic_DNA"/>
</dbReference>
<evidence type="ECO:0000256" key="1">
    <source>
        <dbReference type="SAM" id="MobiDB-lite"/>
    </source>
</evidence>
<comment type="caution">
    <text evidence="2">The sequence shown here is derived from an EMBL/GenBank/DDBJ whole genome shotgun (WGS) entry which is preliminary data.</text>
</comment>
<name>A0A8J5W6Z5_ZIZPA</name>
<proteinExistence type="predicted"/>
<reference evidence="2" key="2">
    <citation type="submission" date="2021-02" db="EMBL/GenBank/DDBJ databases">
        <authorList>
            <person name="Kimball J.A."/>
            <person name="Haas M.W."/>
            <person name="Macchietto M."/>
            <person name="Kono T."/>
            <person name="Duquette J."/>
            <person name="Shao M."/>
        </authorList>
    </citation>
    <scope>NUCLEOTIDE SEQUENCE</scope>
    <source>
        <tissue evidence="2">Fresh leaf tissue</tissue>
    </source>
</reference>
<gene>
    <name evidence="2" type="ORF">GUJ93_ZPchr0015g6889</name>
</gene>
<accession>A0A8J5W6Z5</accession>
<evidence type="ECO:0000313" key="2">
    <source>
        <dbReference type="EMBL" id="KAG8083224.1"/>
    </source>
</evidence>
<feature type="compositionally biased region" description="Pro residues" evidence="1">
    <location>
        <begin position="26"/>
        <end position="42"/>
    </location>
</feature>